<dbReference type="InterPro" id="IPR013766">
    <property type="entry name" value="Thioredoxin_domain"/>
</dbReference>
<dbReference type="VEuPathDB" id="VectorBase:HLOH_065104"/>
<proteinExistence type="predicted"/>
<organism evidence="2 3">
    <name type="scientific">Haemaphysalis longicornis</name>
    <name type="common">Bush tick</name>
    <dbReference type="NCBI Taxonomy" id="44386"/>
    <lineage>
        <taxon>Eukaryota</taxon>
        <taxon>Metazoa</taxon>
        <taxon>Ecdysozoa</taxon>
        <taxon>Arthropoda</taxon>
        <taxon>Chelicerata</taxon>
        <taxon>Arachnida</taxon>
        <taxon>Acari</taxon>
        <taxon>Parasitiformes</taxon>
        <taxon>Ixodida</taxon>
        <taxon>Ixodoidea</taxon>
        <taxon>Ixodidae</taxon>
        <taxon>Haemaphysalinae</taxon>
        <taxon>Haemaphysalis</taxon>
    </lineage>
</organism>
<dbReference type="Pfam" id="PF13905">
    <property type="entry name" value="Thioredoxin_8"/>
    <property type="match status" value="1"/>
</dbReference>
<dbReference type="EMBL" id="JABSTR010000001">
    <property type="protein sequence ID" value="KAH9360667.1"/>
    <property type="molecule type" value="Genomic_DNA"/>
</dbReference>
<name>A0A9J6FCT5_HAELO</name>
<dbReference type="PROSITE" id="PS51352">
    <property type="entry name" value="THIOREDOXIN_2"/>
    <property type="match status" value="1"/>
</dbReference>
<dbReference type="PANTHER" id="PTHR46762">
    <property type="entry name" value="NUCLEOREDOXIN-LIKE PROTEIN 2"/>
    <property type="match status" value="1"/>
</dbReference>
<dbReference type="Gene3D" id="3.40.30.10">
    <property type="entry name" value="Glutaredoxin"/>
    <property type="match status" value="1"/>
</dbReference>
<dbReference type="InterPro" id="IPR029519">
    <property type="entry name" value="RdCVF2"/>
</dbReference>
<reference evidence="2 3" key="1">
    <citation type="journal article" date="2020" name="Cell">
        <title>Large-Scale Comparative Analyses of Tick Genomes Elucidate Their Genetic Diversity and Vector Capacities.</title>
        <authorList>
            <consortium name="Tick Genome and Microbiome Consortium (TIGMIC)"/>
            <person name="Jia N."/>
            <person name="Wang J."/>
            <person name="Shi W."/>
            <person name="Du L."/>
            <person name="Sun Y."/>
            <person name="Zhan W."/>
            <person name="Jiang J.F."/>
            <person name="Wang Q."/>
            <person name="Zhang B."/>
            <person name="Ji P."/>
            <person name="Bell-Sakyi L."/>
            <person name="Cui X.M."/>
            <person name="Yuan T.T."/>
            <person name="Jiang B.G."/>
            <person name="Yang W.F."/>
            <person name="Lam T.T."/>
            <person name="Chang Q.C."/>
            <person name="Ding S.J."/>
            <person name="Wang X.J."/>
            <person name="Zhu J.G."/>
            <person name="Ruan X.D."/>
            <person name="Zhao L."/>
            <person name="Wei J.T."/>
            <person name="Ye R.Z."/>
            <person name="Que T.C."/>
            <person name="Du C.H."/>
            <person name="Zhou Y.H."/>
            <person name="Cheng J.X."/>
            <person name="Dai P.F."/>
            <person name="Guo W.B."/>
            <person name="Han X.H."/>
            <person name="Huang E.J."/>
            <person name="Li L.F."/>
            <person name="Wei W."/>
            <person name="Gao Y.C."/>
            <person name="Liu J.Z."/>
            <person name="Shao H.Z."/>
            <person name="Wang X."/>
            <person name="Wang C.C."/>
            <person name="Yang T.C."/>
            <person name="Huo Q.B."/>
            <person name="Li W."/>
            <person name="Chen H.Y."/>
            <person name="Chen S.E."/>
            <person name="Zhou L.G."/>
            <person name="Ni X.B."/>
            <person name="Tian J.H."/>
            <person name="Sheng Y."/>
            <person name="Liu T."/>
            <person name="Pan Y.S."/>
            <person name="Xia L.Y."/>
            <person name="Li J."/>
            <person name="Zhao F."/>
            <person name="Cao W.C."/>
        </authorList>
    </citation>
    <scope>NUCLEOTIDE SEQUENCE [LARGE SCALE GENOMIC DNA]</scope>
    <source>
        <strain evidence="2">HaeL-2018</strain>
    </source>
</reference>
<evidence type="ECO:0000313" key="2">
    <source>
        <dbReference type="EMBL" id="KAH9360667.1"/>
    </source>
</evidence>
<keyword evidence="3" id="KW-1185">Reference proteome</keyword>
<accession>A0A9J6FCT5</accession>
<gene>
    <name evidence="2" type="ORF">HPB48_004799</name>
</gene>
<dbReference type="GO" id="GO:0007600">
    <property type="term" value="P:sensory perception"/>
    <property type="evidence" value="ECO:0007669"/>
    <property type="project" value="InterPro"/>
</dbReference>
<dbReference type="AlphaFoldDB" id="A0A9J6FCT5"/>
<sequence>MADIFKNKMLIKKDGEQHSADTVLSDKKLICLYFAAQWCPPCRMFTPVLANAYKDAKKENLSIEVIFMSGDQTVNDMMAHMRSSHGDWYALRFADRLQSEIEERYMVPGVLTLLVLRPDGTVVDFNGKKLLQDHGVKAFHHWLGSSYPTQPRETLPDAAADGKCHCVEKSSTA</sequence>
<dbReference type="SUPFAM" id="SSF52833">
    <property type="entry name" value="Thioredoxin-like"/>
    <property type="match status" value="1"/>
</dbReference>
<protein>
    <recommendedName>
        <fullName evidence="1">Thioredoxin domain-containing protein</fullName>
    </recommendedName>
</protein>
<evidence type="ECO:0000259" key="1">
    <source>
        <dbReference type="PROSITE" id="PS51352"/>
    </source>
</evidence>
<dbReference type="GO" id="GO:0045494">
    <property type="term" value="P:photoreceptor cell maintenance"/>
    <property type="evidence" value="ECO:0007669"/>
    <property type="project" value="InterPro"/>
</dbReference>
<dbReference type="OrthoDB" id="189920at2759"/>
<comment type="caution">
    <text evidence="2">The sequence shown here is derived from an EMBL/GenBank/DDBJ whole genome shotgun (WGS) entry which is preliminary data.</text>
</comment>
<evidence type="ECO:0000313" key="3">
    <source>
        <dbReference type="Proteomes" id="UP000821853"/>
    </source>
</evidence>
<dbReference type="OMA" id="AGWCSPC"/>
<dbReference type="InterPro" id="IPR012336">
    <property type="entry name" value="Thioredoxin-like_fold"/>
</dbReference>
<dbReference type="InterPro" id="IPR036249">
    <property type="entry name" value="Thioredoxin-like_sf"/>
</dbReference>
<dbReference type="Proteomes" id="UP000821853">
    <property type="component" value="Chromosome 1"/>
</dbReference>
<dbReference type="PANTHER" id="PTHR46762:SF1">
    <property type="entry name" value="NUCLEOREDOXIN-LIKE PROTEIN 2"/>
    <property type="match status" value="1"/>
</dbReference>
<feature type="domain" description="Thioredoxin" evidence="1">
    <location>
        <begin position="1"/>
        <end position="144"/>
    </location>
</feature>